<keyword evidence="3" id="KW-1185">Reference proteome</keyword>
<dbReference type="GeneID" id="28340310"/>
<protein>
    <submittedName>
        <fullName evidence="2">Uncharacterized protein</fullName>
    </submittedName>
</protein>
<feature type="transmembrane region" description="Helical" evidence="1">
    <location>
        <begin position="6"/>
        <end position="23"/>
    </location>
</feature>
<name>A0A1B1JH95_9VIRU</name>
<evidence type="ECO:0000313" key="2">
    <source>
        <dbReference type="EMBL" id="ANS13832.1"/>
    </source>
</evidence>
<dbReference type="Proteomes" id="UP000201836">
    <property type="component" value="Segment"/>
</dbReference>
<proteinExistence type="predicted"/>
<keyword evidence="1" id="KW-0472">Membrane</keyword>
<sequence length="118" mass="13426">MLDSPLVLTLVINFFISCFLWASRPEWNFGLAARFFFAFPFWSVLLIFFTCWLIGSIRDCWLFRLVRTSYTHSKVQQLPTYTAPAPARVRADPIPSAVSGDIASAAPVTPRSATRFQF</sequence>
<keyword evidence="1" id="KW-0812">Transmembrane</keyword>
<evidence type="ECO:0000256" key="1">
    <source>
        <dbReference type="SAM" id="Phobius"/>
    </source>
</evidence>
<evidence type="ECO:0000313" key="3">
    <source>
        <dbReference type="Proteomes" id="UP000201836"/>
    </source>
</evidence>
<dbReference type="RefSeq" id="YP_009268712.1">
    <property type="nucleotide sequence ID" value="NC_030654.1"/>
</dbReference>
<reference evidence="2 3" key="1">
    <citation type="journal article" date="2016" name="Arch. Virol.">
        <title>The complete genome sequence of a novel Fusarium graminearum RNA virus in a new proposed family within the order Tymovirales.</title>
        <authorList>
            <person name="Chen X."/>
            <person name="He H."/>
            <person name="Yang X."/>
            <person name="Zeng H."/>
            <person name="Qiu D."/>
            <person name="Guo L."/>
        </authorList>
    </citation>
    <scope>NUCLEOTIDE SEQUENCE [LARGE SCALE GENOMIC DNA]</scope>
    <source>
        <strain evidence="2">BJ59</strain>
    </source>
</reference>
<accession>A0A1B1JH95</accession>
<dbReference type="KEGG" id="vg:28340310"/>
<dbReference type="EMBL" id="KX015962">
    <property type="protein sequence ID" value="ANS13832.1"/>
    <property type="molecule type" value="Genomic_RNA"/>
</dbReference>
<organism evidence="2 3">
    <name type="scientific">Fusarium graminearum deltaflexivirus 1</name>
    <dbReference type="NCBI Taxonomy" id="1872710"/>
    <lineage>
        <taxon>Viruses</taxon>
        <taxon>Riboviria</taxon>
        <taxon>Orthornavirae</taxon>
        <taxon>Kitrinoviricota</taxon>
        <taxon>Alsuviricetes</taxon>
        <taxon>Tymovirales</taxon>
        <taxon>Deltaflexiviridae</taxon>
        <taxon>Deltaflexivirus</taxon>
        <taxon>Deltaflexivirus fusarii</taxon>
        <taxon>Fusarium deltaflexivirus 1</taxon>
    </lineage>
</organism>
<feature type="transmembrane region" description="Helical" evidence="1">
    <location>
        <begin position="35"/>
        <end position="55"/>
    </location>
</feature>
<keyword evidence="1" id="KW-1133">Transmembrane helix</keyword>